<sequence>MSLELLPTAAESRTNAAFEELMWALARPGLIRRLPLAGFAALAESLIDRECSFHVRHDAALAERLAETGARAVSLADADYVFAPAGSPEDVTALAGLRVGTLSYPDEAATLFAPAHFGQEPAGRGPRLRLSGPGIREAITLQAGGVDPSFWPMRESAIRYPLGFDLYLVDGDGLIGIPRSTKVEVL</sequence>
<dbReference type="GO" id="GO:0061693">
    <property type="term" value="F:alpha-D-ribose 1-methylphosphonate 5-triphosphate synthase activity"/>
    <property type="evidence" value="ECO:0007669"/>
    <property type="project" value="UniProtKB-EC"/>
</dbReference>
<proteinExistence type="predicted"/>
<dbReference type="RefSeq" id="WP_246225171.1">
    <property type="nucleotide sequence ID" value="NZ_JAASQI010000003.1"/>
</dbReference>
<evidence type="ECO:0000313" key="2">
    <source>
        <dbReference type="Proteomes" id="UP001429580"/>
    </source>
</evidence>
<dbReference type="SUPFAM" id="SSF159709">
    <property type="entry name" value="PhnH-like"/>
    <property type="match status" value="1"/>
</dbReference>
<dbReference type="EMBL" id="JAASQI010000003">
    <property type="protein sequence ID" value="NIJ57579.1"/>
    <property type="molecule type" value="Genomic_DNA"/>
</dbReference>
<dbReference type="InterPro" id="IPR038058">
    <property type="entry name" value="PhnH-like_sp"/>
</dbReference>
<protein>
    <submittedName>
        <fullName evidence="1">Alpha-D-ribose 1-methylphosphonate 5-triphosphate synthase subunit PhnH</fullName>
        <ecNumber evidence="1">2.7.8.37</ecNumber>
    </submittedName>
</protein>
<keyword evidence="1" id="KW-0808">Transferase</keyword>
<comment type="caution">
    <text evidence="1">The sequence shown here is derived from an EMBL/GenBank/DDBJ whole genome shotgun (WGS) entry which is preliminary data.</text>
</comment>
<accession>A0ABX0V0G2</accession>
<name>A0ABX0V0G2_9HYPH</name>
<dbReference type="Gene3D" id="3.40.50.11310">
    <property type="entry name" value="Bacterial phosphonate metabolism protein PhnH"/>
    <property type="match status" value="1"/>
</dbReference>
<keyword evidence="2" id="KW-1185">Reference proteome</keyword>
<dbReference type="NCBIfam" id="TIGR03292">
    <property type="entry name" value="PhnH_redo"/>
    <property type="match status" value="1"/>
</dbReference>
<reference evidence="1 2" key="1">
    <citation type="submission" date="2020-03" db="EMBL/GenBank/DDBJ databases">
        <title>Genomic Encyclopedia of Type Strains, Phase IV (KMG-IV): sequencing the most valuable type-strain genomes for metagenomic binning, comparative biology and taxonomic classification.</title>
        <authorList>
            <person name="Goeker M."/>
        </authorList>
    </citation>
    <scope>NUCLEOTIDE SEQUENCE [LARGE SCALE GENOMIC DNA]</scope>
    <source>
        <strain evidence="1 2">DSM 103870</strain>
    </source>
</reference>
<gene>
    <name evidence="1" type="ORF">FHS82_001415</name>
</gene>
<dbReference type="Proteomes" id="UP001429580">
    <property type="component" value="Unassembled WGS sequence"/>
</dbReference>
<dbReference type="EC" id="2.7.8.37" evidence="1"/>
<evidence type="ECO:0000313" key="1">
    <source>
        <dbReference type="EMBL" id="NIJ57579.1"/>
    </source>
</evidence>
<organism evidence="1 2">
    <name type="scientific">Pseudochelatococcus lubricantis</name>
    <dbReference type="NCBI Taxonomy" id="1538102"/>
    <lineage>
        <taxon>Bacteria</taxon>
        <taxon>Pseudomonadati</taxon>
        <taxon>Pseudomonadota</taxon>
        <taxon>Alphaproteobacteria</taxon>
        <taxon>Hyphomicrobiales</taxon>
        <taxon>Chelatococcaceae</taxon>
        <taxon>Pseudochelatococcus</taxon>
    </lineage>
</organism>
<dbReference type="Pfam" id="PF05845">
    <property type="entry name" value="PhnH"/>
    <property type="match status" value="1"/>
</dbReference>
<dbReference type="InterPro" id="IPR008772">
    <property type="entry name" value="Phosphonate_metab_PhnH"/>
</dbReference>